<accession>A0ABP9PHH9</accession>
<comment type="caution">
    <text evidence="2">The sequence shown here is derived from an EMBL/GenBank/DDBJ whole genome shotgun (WGS) entry which is preliminary data.</text>
</comment>
<name>A0ABP9PHH9_9ACTN</name>
<dbReference type="EMBL" id="BAABKG010000002">
    <property type="protein sequence ID" value="GAA5146604.1"/>
    <property type="molecule type" value="Genomic_DNA"/>
</dbReference>
<protein>
    <submittedName>
        <fullName evidence="2">Uncharacterized protein</fullName>
    </submittedName>
</protein>
<evidence type="ECO:0000313" key="3">
    <source>
        <dbReference type="Proteomes" id="UP001500221"/>
    </source>
</evidence>
<evidence type="ECO:0000313" key="2">
    <source>
        <dbReference type="EMBL" id="GAA5146604.1"/>
    </source>
</evidence>
<evidence type="ECO:0000256" key="1">
    <source>
        <dbReference type="SAM" id="MobiDB-lite"/>
    </source>
</evidence>
<feature type="compositionally biased region" description="Low complexity" evidence="1">
    <location>
        <begin position="12"/>
        <end position="22"/>
    </location>
</feature>
<keyword evidence="3" id="KW-1185">Reference proteome</keyword>
<proteinExistence type="predicted"/>
<feature type="compositionally biased region" description="Low complexity" evidence="1">
    <location>
        <begin position="33"/>
        <end position="70"/>
    </location>
</feature>
<gene>
    <name evidence="2" type="ORF">GCM10023340_17730</name>
</gene>
<sequence length="70" mass="6719">MTSDGVHRPRPARSTSPTTAAPLTTGADVLVTAPRAGAAPAAPAARAEGGGSASATRVTTAAAHTRMPAA</sequence>
<dbReference type="Proteomes" id="UP001500221">
    <property type="component" value="Unassembled WGS sequence"/>
</dbReference>
<feature type="region of interest" description="Disordered" evidence="1">
    <location>
        <begin position="1"/>
        <end position="70"/>
    </location>
</feature>
<reference evidence="3" key="1">
    <citation type="journal article" date="2019" name="Int. J. Syst. Evol. Microbiol.">
        <title>The Global Catalogue of Microorganisms (GCM) 10K type strain sequencing project: providing services to taxonomists for standard genome sequencing and annotation.</title>
        <authorList>
            <consortium name="The Broad Institute Genomics Platform"/>
            <consortium name="The Broad Institute Genome Sequencing Center for Infectious Disease"/>
            <person name="Wu L."/>
            <person name="Ma J."/>
        </authorList>
    </citation>
    <scope>NUCLEOTIDE SEQUENCE [LARGE SCALE GENOMIC DNA]</scope>
    <source>
        <strain evidence="3">JCM 18459</strain>
    </source>
</reference>
<organism evidence="2 3">
    <name type="scientific">Nocardioides marinquilinus</name>
    <dbReference type="NCBI Taxonomy" id="1210400"/>
    <lineage>
        <taxon>Bacteria</taxon>
        <taxon>Bacillati</taxon>
        <taxon>Actinomycetota</taxon>
        <taxon>Actinomycetes</taxon>
        <taxon>Propionibacteriales</taxon>
        <taxon>Nocardioidaceae</taxon>
        <taxon>Nocardioides</taxon>
    </lineage>
</organism>